<accession>D5H037</accession>
<organism evidence="1 2">
    <name type="scientific">Lactobacillus crispatus (strain ST1)</name>
    <dbReference type="NCBI Taxonomy" id="748671"/>
    <lineage>
        <taxon>Bacteria</taxon>
        <taxon>Bacillati</taxon>
        <taxon>Bacillota</taxon>
        <taxon>Bacilli</taxon>
        <taxon>Lactobacillales</taxon>
        <taxon>Lactobacillaceae</taxon>
        <taxon>Lactobacillus</taxon>
    </lineage>
</organism>
<dbReference type="EMBL" id="FN692037">
    <property type="protein sequence ID" value="CBL51396.1"/>
    <property type="molecule type" value="Genomic_DNA"/>
</dbReference>
<dbReference type="KEGG" id="lcr:LCRIS_01949"/>
<evidence type="ECO:0000313" key="1">
    <source>
        <dbReference type="EMBL" id="CBL51396.1"/>
    </source>
</evidence>
<evidence type="ECO:0000313" key="2">
    <source>
        <dbReference type="Proteomes" id="UP000002371"/>
    </source>
</evidence>
<dbReference type="RefSeq" id="WP_013087039.1">
    <property type="nucleotide sequence ID" value="NC_014106.1"/>
</dbReference>
<proteinExistence type="predicted"/>
<dbReference type="AlphaFoldDB" id="D5H037"/>
<dbReference type="Proteomes" id="UP000002371">
    <property type="component" value="Chromosome"/>
</dbReference>
<protein>
    <submittedName>
        <fullName evidence="1">Uncharacterized protein</fullName>
    </submittedName>
</protein>
<dbReference type="HOGENOM" id="CLU_173947_0_0_9"/>
<name>D5H037_LACCS</name>
<dbReference type="eggNOG" id="COG1672">
    <property type="taxonomic scope" value="Bacteria"/>
</dbReference>
<sequence>MLKQNVYTKVLSSLSKQDRKFVLAMAQSPKHCVSIKEIHERLNRPSNFVANYRRRLLDDQVIKSTNYGEVAFTLPFFKEYVLRQYRFEQGLE</sequence>
<gene>
    <name evidence="1" type="ordered locus">LCRIS_01949</name>
</gene>
<reference evidence="1 2" key="1">
    <citation type="journal article" date="2010" name="J. Bacteriol.">
        <title>Genome sequence of Lactobacillus crispatus ST1.</title>
        <authorList>
            <person name="Ojala T."/>
            <person name="Kuparinen V."/>
            <person name="Koskinen J.P."/>
            <person name="Alatalo E."/>
            <person name="Holm L."/>
            <person name="Auvinen P."/>
            <person name="Edelman S."/>
            <person name="Westerlund-Wikstrom B."/>
            <person name="Korhonen T.K."/>
            <person name="Paulin L."/>
            <person name="Kankainen M."/>
        </authorList>
    </citation>
    <scope>NUCLEOTIDE SEQUENCE [LARGE SCALE GENOMIC DNA]</scope>
    <source>
        <strain evidence="1 2">ST1</strain>
    </source>
</reference>
<reference key="2">
    <citation type="submission" date="2010-03" db="EMBL/GenBank/DDBJ databases">
        <title>Genome Sequence of Lactobacillus crispatus ST1.</title>
        <authorList>
            <person name="Ojala T."/>
            <person name="Kuparinen V."/>
            <person name="Koskinen J.P."/>
            <person name="Alatalo E."/>
            <person name="Holm L."/>
            <person name="Auvinen P."/>
            <person name="Edelman S."/>
            <person name="Westerlund-Wikstroem B."/>
            <person name="Korhonen T.K."/>
            <person name="Paulin L."/>
            <person name="Kankainen M."/>
        </authorList>
    </citation>
    <scope>NUCLEOTIDE SEQUENCE</scope>
    <source>
        <strain>ST1</strain>
    </source>
</reference>